<dbReference type="GO" id="GO:0016491">
    <property type="term" value="F:oxidoreductase activity"/>
    <property type="evidence" value="ECO:0007669"/>
    <property type="project" value="UniProtKB-KW"/>
</dbReference>
<proteinExistence type="predicted"/>
<dbReference type="RefSeq" id="WP_004327856.1">
    <property type="nucleotide sequence ID" value="NZ_BAAFKT010000006.1"/>
</dbReference>
<dbReference type="GeneID" id="73802383"/>
<comment type="caution">
    <text evidence="4">The sequence shown here is derived from an EMBL/GenBank/DDBJ whole genome shotgun (WGS) entry which is preliminary data.</text>
</comment>
<sequence>MSNLQDSVLFTPYRLGQVTLRNRTIRSAAFESMGKDFSPTQQLKDYHVSVARGGIGMTTLAYAAVCRSGLSFKSQLWLRPEIVPALRDITDAIHKEGAAASIQIGHCGNMTHYSTAGQIPIGASSGFNLYAYTPVRKMRRDEIMQVSKDFGKAVRTAHAAGFDCVEVHAGHGYLISQFLSPYTNHRRDEYGGSLDNRMRFMRMCLEEVMNAAAATGTSVLVKHNMYDGFKGGIEIPESIEIAREIERWKVNGIVLSGGFVSKAPMAVMRGLIPIYTMSYYSPLWLRAFIRYCGPFMIRQFPFSECYFLEDAKKFREALQLPLIYVGGLVSREGIERALDSGFELVQMARALVNDPAFVNKLREGDAATRSECDHRNYCIARMYSVDMKCCKHCGDLPRKIREELAKLP</sequence>
<evidence type="ECO:0000313" key="4">
    <source>
        <dbReference type="EMBL" id="OKY93697.1"/>
    </source>
</evidence>
<name>A0A1Q6F488_9BACT</name>
<dbReference type="SUPFAM" id="SSF51395">
    <property type="entry name" value="FMN-linked oxidoreductases"/>
    <property type="match status" value="1"/>
</dbReference>
<accession>A0A1Q6F488</accession>
<keyword evidence="1" id="KW-0285">Flavoprotein</keyword>
<dbReference type="Pfam" id="PF00724">
    <property type="entry name" value="Oxidored_FMN"/>
    <property type="match status" value="1"/>
</dbReference>
<dbReference type="AlphaFoldDB" id="A0A1Q6F488"/>
<dbReference type="PANTHER" id="PTHR43656">
    <property type="entry name" value="BINDING OXIDOREDUCTASE, PUTATIVE (AFU_ORTHOLOGUE AFUA_2G08260)-RELATED"/>
    <property type="match status" value="1"/>
</dbReference>
<dbReference type="PANTHER" id="PTHR43656:SF2">
    <property type="entry name" value="BINDING OXIDOREDUCTASE, PUTATIVE (AFU_ORTHOLOGUE AFUA_2G08260)-RELATED"/>
    <property type="match status" value="1"/>
</dbReference>
<evidence type="ECO:0000256" key="1">
    <source>
        <dbReference type="ARBA" id="ARBA00022630"/>
    </source>
</evidence>
<dbReference type="InterPro" id="IPR001155">
    <property type="entry name" value="OxRdtase_FMN_N"/>
</dbReference>
<evidence type="ECO:0000256" key="2">
    <source>
        <dbReference type="ARBA" id="ARBA00023002"/>
    </source>
</evidence>
<dbReference type="InterPro" id="IPR051799">
    <property type="entry name" value="NADH_flavin_oxidoreductase"/>
</dbReference>
<evidence type="ECO:0000313" key="5">
    <source>
        <dbReference type="Proteomes" id="UP000187417"/>
    </source>
</evidence>
<dbReference type="STRING" id="28117.BHV66_08605"/>
<evidence type="ECO:0000259" key="3">
    <source>
        <dbReference type="Pfam" id="PF00724"/>
    </source>
</evidence>
<dbReference type="GO" id="GO:0010181">
    <property type="term" value="F:FMN binding"/>
    <property type="evidence" value="ECO:0007669"/>
    <property type="project" value="InterPro"/>
</dbReference>
<dbReference type="Proteomes" id="UP000187417">
    <property type="component" value="Unassembled WGS sequence"/>
</dbReference>
<reference evidence="4 5" key="1">
    <citation type="journal article" date="2016" name="Nat. Biotechnol.">
        <title>Measurement of bacterial replication rates in microbial communities.</title>
        <authorList>
            <person name="Brown C.T."/>
            <person name="Olm M.R."/>
            <person name="Thomas B.C."/>
            <person name="Banfield J.F."/>
        </authorList>
    </citation>
    <scope>NUCLEOTIDE SEQUENCE [LARGE SCALE GENOMIC DNA]</scope>
    <source>
        <strain evidence="4">CAG:67_53_122</strain>
    </source>
</reference>
<dbReference type="InterPro" id="IPR013785">
    <property type="entry name" value="Aldolase_TIM"/>
</dbReference>
<organism evidence="4 5">
    <name type="scientific">Alistipes putredinis</name>
    <dbReference type="NCBI Taxonomy" id="28117"/>
    <lineage>
        <taxon>Bacteria</taxon>
        <taxon>Pseudomonadati</taxon>
        <taxon>Bacteroidota</taxon>
        <taxon>Bacteroidia</taxon>
        <taxon>Bacteroidales</taxon>
        <taxon>Rikenellaceae</taxon>
        <taxon>Alistipes</taxon>
    </lineage>
</organism>
<dbReference type="EMBL" id="MNQH01000033">
    <property type="protein sequence ID" value="OKY93697.1"/>
    <property type="molecule type" value="Genomic_DNA"/>
</dbReference>
<keyword evidence="2" id="KW-0560">Oxidoreductase</keyword>
<gene>
    <name evidence="4" type="ORF">BHV66_08605</name>
</gene>
<dbReference type="CDD" id="cd02803">
    <property type="entry name" value="OYE_like_FMN_family"/>
    <property type="match status" value="1"/>
</dbReference>
<dbReference type="Gene3D" id="3.20.20.70">
    <property type="entry name" value="Aldolase class I"/>
    <property type="match status" value="1"/>
</dbReference>
<feature type="domain" description="NADH:flavin oxidoreductase/NADH oxidase N-terminal" evidence="3">
    <location>
        <begin position="9"/>
        <end position="249"/>
    </location>
</feature>
<protein>
    <submittedName>
        <fullName evidence="4">NADH:flavin oxidoreductase</fullName>
    </submittedName>
</protein>